<keyword evidence="1" id="KW-0732">Signal</keyword>
<proteinExistence type="predicted"/>
<dbReference type="PATRIC" id="fig|1341181.4.peg.1382"/>
<dbReference type="EMBL" id="AVGG01000005">
    <property type="protein sequence ID" value="ESU28807.1"/>
    <property type="molecule type" value="Genomic_DNA"/>
</dbReference>
<feature type="signal peptide" evidence="1">
    <location>
        <begin position="1"/>
        <end position="21"/>
    </location>
</feature>
<evidence type="ECO:0000313" key="2">
    <source>
        <dbReference type="EMBL" id="ESU28807.1"/>
    </source>
</evidence>
<dbReference type="Proteomes" id="UP000018004">
    <property type="component" value="Unassembled WGS sequence"/>
</dbReference>
<evidence type="ECO:0000313" key="3">
    <source>
        <dbReference type="Proteomes" id="UP000018004"/>
    </source>
</evidence>
<feature type="chain" id="PRO_5004751130" evidence="1">
    <location>
        <begin position="22"/>
        <end position="274"/>
    </location>
</feature>
<dbReference type="RefSeq" id="WP_023579043.1">
    <property type="nucleotide sequence ID" value="NZ_AVGG01000005.1"/>
</dbReference>
<protein>
    <submittedName>
        <fullName evidence="2">Lipoprotein</fullName>
    </submittedName>
</protein>
<dbReference type="Pfam" id="PF14054">
    <property type="entry name" value="DUF4249"/>
    <property type="match status" value="1"/>
</dbReference>
<dbReference type="AlphaFoldDB" id="V6SRJ8"/>
<sequence length="274" mass="30680">MKTLLKYTTLLLFVFSFISCEDTIDVPLDTAEPKLVIDASIKWQKGTPGNEQRIKLTTTTNYYSNVIPTVSGATVFITNSTNVIFTFTEIPTTGEYICTDFIPVINETYILTVIHDGQTYKATDTLFATPDIDSVEQTTVPGFEGDIIQVKFFYQDNGAEDNFYLVGAKNSNIIFPEYGVIDDEFFQGNQMFGFYTHENLKAGDHLDFSLQGISERYANYMEKLITISGAQGGNPFATPPATLRGNIVNQTNQDDFPFGYFSLSEIDTLNYTVQ</sequence>
<dbReference type="InterPro" id="IPR025345">
    <property type="entry name" value="DUF4249"/>
</dbReference>
<dbReference type="PROSITE" id="PS51257">
    <property type="entry name" value="PROKAR_LIPOPROTEIN"/>
    <property type="match status" value="1"/>
</dbReference>
<reference evidence="2 3" key="1">
    <citation type="submission" date="2013-08" db="EMBL/GenBank/DDBJ databases">
        <title>Flavobacterium limnosediminis JC2902 genome sequencing.</title>
        <authorList>
            <person name="Lee K."/>
            <person name="Yi H."/>
            <person name="Park S."/>
            <person name="Chun J."/>
        </authorList>
    </citation>
    <scope>NUCLEOTIDE SEQUENCE [LARGE SCALE GENOMIC DNA]</scope>
    <source>
        <strain evidence="2 3">JC2902</strain>
    </source>
</reference>
<dbReference type="eggNOG" id="ENOG502ZCA0">
    <property type="taxonomic scope" value="Bacteria"/>
</dbReference>
<evidence type="ECO:0000256" key="1">
    <source>
        <dbReference type="SAM" id="SignalP"/>
    </source>
</evidence>
<comment type="caution">
    <text evidence="2">The sequence shown here is derived from an EMBL/GenBank/DDBJ whole genome shotgun (WGS) entry which is preliminary data.</text>
</comment>
<name>V6SRJ8_9FLAO</name>
<accession>V6SRJ8</accession>
<organism evidence="2 3">
    <name type="scientific">Flavobacterium limnosediminis JC2902</name>
    <dbReference type="NCBI Taxonomy" id="1341181"/>
    <lineage>
        <taxon>Bacteria</taxon>
        <taxon>Pseudomonadati</taxon>
        <taxon>Bacteroidota</taxon>
        <taxon>Flavobacteriia</taxon>
        <taxon>Flavobacteriales</taxon>
        <taxon>Flavobacteriaceae</taxon>
        <taxon>Flavobacterium</taxon>
    </lineage>
</organism>
<keyword evidence="2" id="KW-0449">Lipoprotein</keyword>
<keyword evidence="3" id="KW-1185">Reference proteome</keyword>
<dbReference type="STRING" id="1341181.FLJC2902T_14040"/>
<gene>
    <name evidence="2" type="ORF">FLJC2902T_14040</name>
</gene>
<dbReference type="OrthoDB" id="1430047at2"/>